<dbReference type="InterPro" id="IPR008906">
    <property type="entry name" value="HATC_C_dom"/>
</dbReference>
<dbReference type="OrthoDB" id="10057873at2759"/>
<comment type="subcellular location">
    <subcellularLocation>
        <location evidence="1">Nucleus</location>
    </subcellularLocation>
</comment>
<name>A0A7J5XSY0_DISMA</name>
<dbReference type="SUPFAM" id="SSF53098">
    <property type="entry name" value="Ribonuclease H-like"/>
    <property type="match status" value="1"/>
</dbReference>
<dbReference type="AlphaFoldDB" id="A0A7J5XSY0"/>
<feature type="compositionally biased region" description="Basic and acidic residues" evidence="6">
    <location>
        <begin position="192"/>
        <end position="201"/>
    </location>
</feature>
<keyword evidence="5" id="KW-0539">Nucleus</keyword>
<reference evidence="8 9" key="1">
    <citation type="submission" date="2020-03" db="EMBL/GenBank/DDBJ databases">
        <title>Dissostichus mawsoni Genome sequencing and assembly.</title>
        <authorList>
            <person name="Park H."/>
        </authorList>
    </citation>
    <scope>NUCLEOTIDE SEQUENCE [LARGE SCALE GENOMIC DNA]</scope>
    <source>
        <strain evidence="8">DM0001</strain>
        <tissue evidence="8">Muscle</tissue>
    </source>
</reference>
<feature type="compositionally biased region" description="Polar residues" evidence="6">
    <location>
        <begin position="207"/>
        <end position="217"/>
    </location>
</feature>
<organism evidence="8 9">
    <name type="scientific">Dissostichus mawsoni</name>
    <name type="common">Antarctic cod</name>
    <dbReference type="NCBI Taxonomy" id="36200"/>
    <lineage>
        <taxon>Eukaryota</taxon>
        <taxon>Metazoa</taxon>
        <taxon>Chordata</taxon>
        <taxon>Craniata</taxon>
        <taxon>Vertebrata</taxon>
        <taxon>Euteleostomi</taxon>
        <taxon>Actinopterygii</taxon>
        <taxon>Neopterygii</taxon>
        <taxon>Teleostei</taxon>
        <taxon>Neoteleostei</taxon>
        <taxon>Acanthomorphata</taxon>
        <taxon>Eupercaria</taxon>
        <taxon>Perciformes</taxon>
        <taxon>Notothenioidei</taxon>
        <taxon>Nototheniidae</taxon>
        <taxon>Dissostichus</taxon>
    </lineage>
</organism>
<evidence type="ECO:0000256" key="2">
    <source>
        <dbReference type="ARBA" id="ARBA00022723"/>
    </source>
</evidence>
<dbReference type="InterPro" id="IPR012337">
    <property type="entry name" value="RNaseH-like_sf"/>
</dbReference>
<dbReference type="GO" id="GO:0005634">
    <property type="term" value="C:nucleus"/>
    <property type="evidence" value="ECO:0007669"/>
    <property type="project" value="UniProtKB-SubCell"/>
</dbReference>
<evidence type="ECO:0000256" key="3">
    <source>
        <dbReference type="ARBA" id="ARBA00022771"/>
    </source>
</evidence>
<evidence type="ECO:0000256" key="4">
    <source>
        <dbReference type="ARBA" id="ARBA00022833"/>
    </source>
</evidence>
<accession>A0A7J5XSY0</accession>
<evidence type="ECO:0000256" key="6">
    <source>
        <dbReference type="SAM" id="MobiDB-lite"/>
    </source>
</evidence>
<gene>
    <name evidence="8" type="ORF">F7725_018650</name>
</gene>
<sequence length="295" mass="33319">MDIKRLQQDVQVRWNSSLYMLQSILEQKRALSVYAADYSLPATLTANQWTLMEKTAEVLAPFEELTRDVSNPTASAADVIPAITALKRVLSREKTTDQGVRTMKSTLLEAVETRFAEVEEKPLYSIATLVDPRYKDRQVQFFTKSGNLRLATDNLILEVAKIERAASEEPEAARAYAQDTTPRSKQQPGQRLGRDLGRESARGPVQTYLSEQTSPRKSNPLHYWKDNASRFPSLAAVATRFLCAPCTSVDSERLFSAVSNVLDEKRNRLSPDRVEMLIFLKKNLHLIVKPESESE</sequence>
<feature type="domain" description="HAT C-terminal dimerisation" evidence="7">
    <location>
        <begin position="207"/>
        <end position="284"/>
    </location>
</feature>
<keyword evidence="4" id="KW-0862">Zinc</keyword>
<evidence type="ECO:0000313" key="8">
    <source>
        <dbReference type="EMBL" id="KAF3839933.1"/>
    </source>
</evidence>
<evidence type="ECO:0000259" key="7">
    <source>
        <dbReference type="Pfam" id="PF05699"/>
    </source>
</evidence>
<protein>
    <recommendedName>
        <fullName evidence="7">HAT C-terminal dimerisation domain-containing protein</fullName>
    </recommendedName>
</protein>
<dbReference type="PANTHER" id="PTHR46481">
    <property type="entry name" value="ZINC FINGER BED DOMAIN-CONTAINING PROTEIN 4"/>
    <property type="match status" value="1"/>
</dbReference>
<keyword evidence="9" id="KW-1185">Reference proteome</keyword>
<keyword evidence="2" id="KW-0479">Metal-binding</keyword>
<dbReference type="InterPro" id="IPR052035">
    <property type="entry name" value="ZnF_BED_domain_contain"/>
</dbReference>
<evidence type="ECO:0000256" key="1">
    <source>
        <dbReference type="ARBA" id="ARBA00004123"/>
    </source>
</evidence>
<dbReference type="Pfam" id="PF05699">
    <property type="entry name" value="Dimer_Tnp_hAT"/>
    <property type="match status" value="1"/>
</dbReference>
<evidence type="ECO:0000256" key="5">
    <source>
        <dbReference type="ARBA" id="ARBA00023242"/>
    </source>
</evidence>
<dbReference type="GO" id="GO:0008270">
    <property type="term" value="F:zinc ion binding"/>
    <property type="evidence" value="ECO:0007669"/>
    <property type="project" value="UniProtKB-KW"/>
</dbReference>
<dbReference type="PANTHER" id="PTHR46481:SF10">
    <property type="entry name" value="ZINC FINGER BED DOMAIN-CONTAINING PROTEIN 39"/>
    <property type="match status" value="1"/>
</dbReference>
<dbReference type="GO" id="GO:0046983">
    <property type="term" value="F:protein dimerization activity"/>
    <property type="evidence" value="ECO:0007669"/>
    <property type="project" value="InterPro"/>
</dbReference>
<dbReference type="EMBL" id="JAAKFY010000021">
    <property type="protein sequence ID" value="KAF3839933.1"/>
    <property type="molecule type" value="Genomic_DNA"/>
</dbReference>
<feature type="region of interest" description="Disordered" evidence="6">
    <location>
        <begin position="168"/>
        <end position="221"/>
    </location>
</feature>
<keyword evidence="3" id="KW-0863">Zinc-finger</keyword>
<dbReference type="Proteomes" id="UP000518266">
    <property type="component" value="Unassembled WGS sequence"/>
</dbReference>
<evidence type="ECO:0000313" key="9">
    <source>
        <dbReference type="Proteomes" id="UP000518266"/>
    </source>
</evidence>
<feature type="compositionally biased region" description="Polar residues" evidence="6">
    <location>
        <begin position="178"/>
        <end position="189"/>
    </location>
</feature>
<proteinExistence type="predicted"/>
<comment type="caution">
    <text evidence="8">The sequence shown here is derived from an EMBL/GenBank/DDBJ whole genome shotgun (WGS) entry which is preliminary data.</text>
</comment>